<feature type="compositionally biased region" description="Polar residues" evidence="1">
    <location>
        <begin position="347"/>
        <end position="359"/>
    </location>
</feature>
<sequence length="480" mass="52822">MPPRKRKPSVRGHPARPPRPDSLPQHHGEGDISNSSEDATDCGNSPISGTSLPNRVISRLQSQQSSSSASFSTAPHGGPGPGPRCSPSAHSASEEPPAKRPRTASPTITWENWREYLHSRPSSPERLNGDVQLDVMLPWAMDSPPGIPTLDDIEGHWPGSMEDGLKKRAFAAPDGVDWASSDSGKGDDNDDDQMDVDETSEAKSWSRLNHFSNLAMRGQKQDTHPAPSPGLEDPNNSGNPMISDDKMASWESPMNDNSQTIMSSRPIKDNSPLGRSPFSKGLDSGQYCPTEGHQGPQHRPIPDVVIMTPKCEKPLSLSPRSLACLIQDMPVFQVVMSMTPKSKRHGSTSTQQGPVSSFQRPGEGNWLRQLQEAAGNPGPQTYQWILQNIGDIRRQMTSGYVHDLTDQNLEALMKTVRMVLPILNDKRKRLQADDQPLPLADQETGQVLYMVYDEVRRRLDKQKHQQSIPASSSPSRSSRK</sequence>
<feature type="compositionally biased region" description="Low complexity" evidence="1">
    <location>
        <begin position="467"/>
        <end position="480"/>
    </location>
</feature>
<feature type="compositionally biased region" description="Acidic residues" evidence="1">
    <location>
        <begin position="188"/>
        <end position="199"/>
    </location>
</feature>
<dbReference type="AlphaFoldDB" id="A0A165KIL2"/>
<evidence type="ECO:0000313" key="2">
    <source>
        <dbReference type="EMBL" id="KZT15562.1"/>
    </source>
</evidence>
<feature type="compositionally biased region" description="Polar residues" evidence="1">
    <location>
        <begin position="32"/>
        <end position="53"/>
    </location>
</feature>
<dbReference type="InParanoid" id="A0A165KIL2"/>
<evidence type="ECO:0000256" key="1">
    <source>
        <dbReference type="SAM" id="MobiDB-lite"/>
    </source>
</evidence>
<keyword evidence="3" id="KW-1185">Reference proteome</keyword>
<reference evidence="2 3" key="1">
    <citation type="journal article" date="2016" name="Mol. Biol. Evol.">
        <title>Comparative Genomics of Early-Diverging Mushroom-Forming Fungi Provides Insights into the Origins of Lignocellulose Decay Capabilities.</title>
        <authorList>
            <person name="Nagy L.G."/>
            <person name="Riley R."/>
            <person name="Tritt A."/>
            <person name="Adam C."/>
            <person name="Daum C."/>
            <person name="Floudas D."/>
            <person name="Sun H."/>
            <person name="Yadav J.S."/>
            <person name="Pangilinan J."/>
            <person name="Larsson K.H."/>
            <person name="Matsuura K."/>
            <person name="Barry K."/>
            <person name="Labutti K."/>
            <person name="Kuo R."/>
            <person name="Ohm R.A."/>
            <person name="Bhattacharya S.S."/>
            <person name="Shirouzu T."/>
            <person name="Yoshinaga Y."/>
            <person name="Martin F.M."/>
            <person name="Grigoriev I.V."/>
            <person name="Hibbett D.S."/>
        </authorList>
    </citation>
    <scope>NUCLEOTIDE SEQUENCE [LARGE SCALE GENOMIC DNA]</scope>
    <source>
        <strain evidence="2 3">HHB14362 ss-1</strain>
    </source>
</reference>
<dbReference type="Proteomes" id="UP000076761">
    <property type="component" value="Unassembled WGS sequence"/>
</dbReference>
<feature type="region of interest" description="Disordered" evidence="1">
    <location>
        <begin position="1"/>
        <end position="110"/>
    </location>
</feature>
<feature type="compositionally biased region" description="Polar residues" evidence="1">
    <location>
        <begin position="202"/>
        <end position="212"/>
    </location>
</feature>
<accession>A0A165KIL2</accession>
<name>A0A165KIL2_9AGAM</name>
<evidence type="ECO:0000313" key="3">
    <source>
        <dbReference type="Proteomes" id="UP000076761"/>
    </source>
</evidence>
<feature type="compositionally biased region" description="Low complexity" evidence="1">
    <location>
        <begin position="58"/>
        <end position="76"/>
    </location>
</feature>
<protein>
    <submittedName>
        <fullName evidence="2">Uncharacterized protein</fullName>
    </submittedName>
</protein>
<feature type="region of interest" description="Disordered" evidence="1">
    <location>
        <begin position="459"/>
        <end position="480"/>
    </location>
</feature>
<dbReference type="EMBL" id="KV425818">
    <property type="protein sequence ID" value="KZT15562.1"/>
    <property type="molecule type" value="Genomic_DNA"/>
</dbReference>
<feature type="region of interest" description="Disordered" evidence="1">
    <location>
        <begin position="341"/>
        <end position="361"/>
    </location>
</feature>
<feature type="compositionally biased region" description="Basic residues" evidence="1">
    <location>
        <begin position="1"/>
        <end position="16"/>
    </location>
</feature>
<organism evidence="2 3">
    <name type="scientific">Neolentinus lepideus HHB14362 ss-1</name>
    <dbReference type="NCBI Taxonomy" id="1314782"/>
    <lineage>
        <taxon>Eukaryota</taxon>
        <taxon>Fungi</taxon>
        <taxon>Dikarya</taxon>
        <taxon>Basidiomycota</taxon>
        <taxon>Agaricomycotina</taxon>
        <taxon>Agaricomycetes</taxon>
        <taxon>Gloeophyllales</taxon>
        <taxon>Gloeophyllaceae</taxon>
        <taxon>Neolentinus</taxon>
    </lineage>
</organism>
<proteinExistence type="predicted"/>
<feature type="compositionally biased region" description="Polar residues" evidence="1">
    <location>
        <begin position="252"/>
        <end position="263"/>
    </location>
</feature>
<feature type="region of interest" description="Disordered" evidence="1">
    <location>
        <begin position="150"/>
        <end position="298"/>
    </location>
</feature>
<gene>
    <name evidence="2" type="ORF">NEOLEDRAFT_1184877</name>
</gene>